<organism evidence="1 2">
    <name type="scientific">Flavobacterium chilense</name>
    <dbReference type="NCBI Taxonomy" id="946677"/>
    <lineage>
        <taxon>Bacteria</taxon>
        <taxon>Pseudomonadati</taxon>
        <taxon>Bacteroidota</taxon>
        <taxon>Flavobacteriia</taxon>
        <taxon>Flavobacteriales</taxon>
        <taxon>Flavobacteriaceae</taxon>
        <taxon>Flavobacterium</taxon>
    </lineage>
</organism>
<evidence type="ECO:0000313" key="2">
    <source>
        <dbReference type="Proteomes" id="UP000184028"/>
    </source>
</evidence>
<keyword evidence="2" id="KW-1185">Reference proteome</keyword>
<dbReference type="STRING" id="946677.SAMN05444484_103227"/>
<dbReference type="Proteomes" id="UP000184028">
    <property type="component" value="Unassembled WGS sequence"/>
</dbReference>
<dbReference type="AlphaFoldDB" id="A0A1M7F4W4"/>
<reference evidence="2" key="1">
    <citation type="submission" date="2016-11" db="EMBL/GenBank/DDBJ databases">
        <authorList>
            <person name="Varghese N."/>
            <person name="Submissions S."/>
        </authorList>
    </citation>
    <scope>NUCLEOTIDE SEQUENCE [LARGE SCALE GENOMIC DNA]</scope>
    <source>
        <strain evidence="2">DSM 24724</strain>
    </source>
</reference>
<sequence>MYILKVIFACLKRLRSGHTKKNENRIKKRLLIVVFISTHAISLLAQTKENSPVEKMPDDVIQIIDSLKKEGIKTFMFFRKQEVGMQQPANSNSDITSNFGTTEIKENLFWKKGDKYFLRKKESWRSRDTTFNLYEPEITILSANNPMKFYLLNKKIIDLQELYYFTSVKDKQKKICSIPPLPDYLLTYYEFWFVTKNTIYKYYQHEHIYNKENTDIEINKKSKLNQLRKRIERQHES</sequence>
<dbReference type="RefSeq" id="WP_068842510.1">
    <property type="nucleotide sequence ID" value="NZ_FRBT01000003.1"/>
</dbReference>
<gene>
    <name evidence="1" type="ORF">SAMN05444484_103227</name>
</gene>
<name>A0A1M7F4W4_9FLAO</name>
<proteinExistence type="predicted"/>
<dbReference type="EMBL" id="FRBT01000003">
    <property type="protein sequence ID" value="SHL99102.1"/>
    <property type="molecule type" value="Genomic_DNA"/>
</dbReference>
<protein>
    <submittedName>
        <fullName evidence="1">Uncharacterized protein</fullName>
    </submittedName>
</protein>
<evidence type="ECO:0000313" key="1">
    <source>
        <dbReference type="EMBL" id="SHL99102.1"/>
    </source>
</evidence>
<accession>A0A1M7F4W4</accession>